<evidence type="ECO:0000256" key="4">
    <source>
        <dbReference type="ARBA" id="ARBA00022454"/>
    </source>
</evidence>
<proteinExistence type="predicted"/>
<reference evidence="20" key="1">
    <citation type="submission" date="2025-08" db="UniProtKB">
        <authorList>
            <consortium name="RefSeq"/>
        </authorList>
    </citation>
    <scope>IDENTIFICATION</scope>
    <source>
        <tissue evidence="20">Blood</tissue>
    </source>
</reference>
<dbReference type="Proteomes" id="UP001652583">
    <property type="component" value="Chromosome C2"/>
</dbReference>
<feature type="domain" description="Mis18" evidence="18">
    <location>
        <begin position="83"/>
        <end position="202"/>
    </location>
</feature>
<evidence type="ECO:0000256" key="5">
    <source>
        <dbReference type="ARBA" id="ARBA00022499"/>
    </source>
</evidence>
<evidence type="ECO:0000256" key="17">
    <source>
        <dbReference type="SAM" id="Coils"/>
    </source>
</evidence>
<dbReference type="RefSeq" id="XP_026897524.2">
    <property type="nucleotide sequence ID" value="XM_027041723.2"/>
</dbReference>
<evidence type="ECO:0000256" key="3">
    <source>
        <dbReference type="ARBA" id="ARBA00004584"/>
    </source>
</evidence>
<evidence type="ECO:0000256" key="12">
    <source>
        <dbReference type="ARBA" id="ARBA00023242"/>
    </source>
</evidence>
<evidence type="ECO:0000259" key="18">
    <source>
        <dbReference type="PROSITE" id="PS51793"/>
    </source>
</evidence>
<keyword evidence="11" id="KW-0832">Ubl conjugation</keyword>
<dbReference type="GO" id="GO:0000775">
    <property type="term" value="C:chromosome, centromeric region"/>
    <property type="evidence" value="ECO:0007669"/>
    <property type="project" value="UniProtKB-SubCell"/>
</dbReference>
<evidence type="ECO:0000256" key="10">
    <source>
        <dbReference type="ARBA" id="ARBA00022833"/>
    </source>
</evidence>
<keyword evidence="8" id="KW-0479">Metal-binding</keyword>
<dbReference type="InterPro" id="IPR004910">
    <property type="entry name" value="Yippee/Mis18/Cereblon"/>
</dbReference>
<keyword evidence="13" id="KW-0131">Cell cycle</keyword>
<evidence type="ECO:0000256" key="13">
    <source>
        <dbReference type="ARBA" id="ARBA00023306"/>
    </source>
</evidence>
<evidence type="ECO:0000256" key="7">
    <source>
        <dbReference type="ARBA" id="ARBA00022618"/>
    </source>
</evidence>
<keyword evidence="17" id="KW-0175">Coiled coil</keyword>
<keyword evidence="4" id="KW-0158">Chromosome</keyword>
<name>A0A6J1XYK9_ACIJB</name>
<keyword evidence="5" id="KW-1017">Isopeptide bond</keyword>
<keyword evidence="12" id="KW-0539">Nucleus</keyword>
<keyword evidence="9" id="KW-0498">Mitosis</keyword>
<evidence type="ECO:0000256" key="2">
    <source>
        <dbReference type="ARBA" id="ARBA00004123"/>
    </source>
</evidence>
<organism evidence="19 20">
    <name type="scientific">Acinonyx jubatus</name>
    <name type="common">Cheetah</name>
    <dbReference type="NCBI Taxonomy" id="32536"/>
    <lineage>
        <taxon>Eukaryota</taxon>
        <taxon>Metazoa</taxon>
        <taxon>Chordata</taxon>
        <taxon>Craniata</taxon>
        <taxon>Vertebrata</taxon>
        <taxon>Euteleostomi</taxon>
        <taxon>Mammalia</taxon>
        <taxon>Eutheria</taxon>
        <taxon>Laurasiatheria</taxon>
        <taxon>Carnivora</taxon>
        <taxon>Feliformia</taxon>
        <taxon>Felidae</taxon>
        <taxon>Felinae</taxon>
        <taxon>Acinonyx</taxon>
    </lineage>
</organism>
<evidence type="ECO:0000256" key="11">
    <source>
        <dbReference type="ARBA" id="ARBA00022843"/>
    </source>
</evidence>
<evidence type="ECO:0000256" key="16">
    <source>
        <dbReference type="ARBA" id="ARBA00046705"/>
    </source>
</evidence>
<dbReference type="GO" id="GO:0007059">
    <property type="term" value="P:chromosome segregation"/>
    <property type="evidence" value="ECO:0007669"/>
    <property type="project" value="TreeGrafter"/>
</dbReference>
<sequence>MAGSWSPGCKGCSSTSCTCGGDKGKWGDSSLLGRRLSEDSDRHQLLQKWASIWTSLSGDPSVACAERTRREEAVEPAEEEDRPLVFLCSGCRRPLGDSLSWVTSQEDTNCILLRCVSCNVSVDKEQILSKRKNENGCGIFVITSCTLFAEAPAFRCCSVLETLYCSGCSLNLGHIYRCTPKSLDYKRDLFCLRVEAIERPVFLFLRIVCTTASPNLREPGTTTWTIAVEVATLGYILGSSEKQIVSEDKELFNLESRVEIEKSLKQMEDVLKALQAKLWEVESKLSFTSCKS</sequence>
<evidence type="ECO:0000256" key="14">
    <source>
        <dbReference type="ARBA" id="ARBA00023328"/>
    </source>
</evidence>
<dbReference type="PANTHER" id="PTHR16431">
    <property type="entry name" value="NEUROGENIC PROTEIN MASTERMIND"/>
    <property type="match status" value="1"/>
</dbReference>
<dbReference type="GO" id="GO:0046872">
    <property type="term" value="F:metal ion binding"/>
    <property type="evidence" value="ECO:0007669"/>
    <property type="project" value="UniProtKB-KW"/>
</dbReference>
<evidence type="ECO:0000313" key="20">
    <source>
        <dbReference type="RefSeq" id="XP_026897524.2"/>
    </source>
</evidence>
<comment type="subcellular location">
    <subcellularLocation>
        <location evidence="3">Chromosome</location>
        <location evidence="3">Centromere</location>
    </subcellularLocation>
    <subcellularLocation>
        <location evidence="2">Nucleus</location>
    </subcellularLocation>
</comment>
<keyword evidence="7" id="KW-0132">Cell division</keyword>
<accession>A0A6J1XYK9</accession>
<keyword evidence="14" id="KW-0137">Centromere</keyword>
<gene>
    <name evidence="20" type="primary">MIS18A</name>
</gene>
<evidence type="ECO:0000256" key="1">
    <source>
        <dbReference type="ARBA" id="ARBA00003694"/>
    </source>
</evidence>
<dbReference type="Pfam" id="PF03226">
    <property type="entry name" value="Yippee-Mis18"/>
    <property type="match status" value="2"/>
</dbReference>
<dbReference type="PANTHER" id="PTHR16431:SF2">
    <property type="entry name" value="PROTEIN MIS18-ALPHA"/>
    <property type="match status" value="1"/>
</dbReference>
<evidence type="ECO:0000256" key="9">
    <source>
        <dbReference type="ARBA" id="ARBA00022776"/>
    </source>
</evidence>
<dbReference type="GeneID" id="106966467"/>
<evidence type="ECO:0000313" key="19">
    <source>
        <dbReference type="Proteomes" id="UP001652583"/>
    </source>
</evidence>
<evidence type="ECO:0000256" key="8">
    <source>
        <dbReference type="ARBA" id="ARBA00022723"/>
    </source>
</evidence>
<comment type="subunit">
    <text evidence="16">Homodimer, and heterodimer with OIP5/MIS18B. Identified in a complex containing MIS18A, OIP5/MIS18B, MIS18BP1, RBBP7 and RBBP4.</text>
</comment>
<dbReference type="GO" id="GO:0034080">
    <property type="term" value="P:CENP-A containing chromatin assembly"/>
    <property type="evidence" value="ECO:0007669"/>
    <property type="project" value="TreeGrafter"/>
</dbReference>
<dbReference type="InterPro" id="IPR034752">
    <property type="entry name" value="Mis18"/>
</dbReference>
<dbReference type="PROSITE" id="PS51793">
    <property type="entry name" value="MIS18"/>
    <property type="match status" value="1"/>
</dbReference>
<dbReference type="GO" id="GO:0051301">
    <property type="term" value="P:cell division"/>
    <property type="evidence" value="ECO:0007669"/>
    <property type="project" value="UniProtKB-KW"/>
</dbReference>
<evidence type="ECO:0000256" key="6">
    <source>
        <dbReference type="ARBA" id="ARBA00022553"/>
    </source>
</evidence>
<comment type="function">
    <text evidence="1">Required for recruitment of CENPA to centromeres and normal chromosome segregation during mitosis.</text>
</comment>
<dbReference type="GO" id="GO:0005634">
    <property type="term" value="C:nucleus"/>
    <property type="evidence" value="ECO:0007669"/>
    <property type="project" value="UniProtKB-SubCell"/>
</dbReference>
<keyword evidence="19" id="KW-1185">Reference proteome</keyword>
<dbReference type="GO" id="GO:0000785">
    <property type="term" value="C:chromatin"/>
    <property type="evidence" value="ECO:0007669"/>
    <property type="project" value="TreeGrafter"/>
</dbReference>
<keyword evidence="10" id="KW-0862">Zinc</keyword>
<feature type="coiled-coil region" evidence="17">
    <location>
        <begin position="257"/>
        <end position="284"/>
    </location>
</feature>
<evidence type="ECO:0000256" key="15">
    <source>
        <dbReference type="ARBA" id="ARBA00039650"/>
    </source>
</evidence>
<protein>
    <recommendedName>
        <fullName evidence="15">Protein Mis18-alpha</fullName>
    </recommendedName>
</protein>
<dbReference type="AlphaFoldDB" id="A0A6J1XYK9"/>
<keyword evidence="6" id="KW-0597">Phosphoprotein</keyword>